<sequence>YQSKDDKVVPYSHLEKYKKALPNAIIREFKKRGHFDQPKFSELIKDIKGL</sequence>
<protein>
    <recommendedName>
        <fullName evidence="3">Alpha/beta hydrolase</fullName>
    </recommendedName>
</protein>
<organism evidence="1 2">
    <name type="scientific">Candidatus Portnoybacteria bacterium CG03_land_8_20_14_0_80_41_10</name>
    <dbReference type="NCBI Taxonomy" id="1974808"/>
    <lineage>
        <taxon>Bacteria</taxon>
        <taxon>Candidatus Portnoyibacteriota</taxon>
    </lineage>
</organism>
<feature type="non-terminal residue" evidence="1">
    <location>
        <position position="1"/>
    </location>
</feature>
<dbReference type="EMBL" id="PEUX01000038">
    <property type="protein sequence ID" value="PIV10195.1"/>
    <property type="molecule type" value="Genomic_DNA"/>
</dbReference>
<name>A0A2M7BUJ2_9BACT</name>
<evidence type="ECO:0000313" key="1">
    <source>
        <dbReference type="EMBL" id="PIV10195.1"/>
    </source>
</evidence>
<dbReference type="AlphaFoldDB" id="A0A2M7BUJ2"/>
<dbReference type="Gene3D" id="3.40.50.1820">
    <property type="entry name" value="alpha/beta hydrolase"/>
    <property type="match status" value="1"/>
</dbReference>
<dbReference type="Proteomes" id="UP000229894">
    <property type="component" value="Unassembled WGS sequence"/>
</dbReference>
<accession>A0A2M7BUJ2</accession>
<dbReference type="InterPro" id="IPR029058">
    <property type="entry name" value="AB_hydrolase_fold"/>
</dbReference>
<reference evidence="2" key="1">
    <citation type="submission" date="2017-09" db="EMBL/GenBank/DDBJ databases">
        <title>Depth-based differentiation of microbial function through sediment-hosted aquifers and enrichment of novel symbionts in the deep terrestrial subsurface.</title>
        <authorList>
            <person name="Probst A.J."/>
            <person name="Ladd B."/>
            <person name="Jarett J.K."/>
            <person name="Geller-Mcgrath D.E."/>
            <person name="Sieber C.M.K."/>
            <person name="Emerson J.B."/>
            <person name="Anantharaman K."/>
            <person name="Thomas B.C."/>
            <person name="Malmstrom R."/>
            <person name="Stieglmeier M."/>
            <person name="Klingl A."/>
            <person name="Woyke T."/>
            <person name="Ryan C.M."/>
            <person name="Banfield J.F."/>
        </authorList>
    </citation>
    <scope>NUCLEOTIDE SEQUENCE [LARGE SCALE GENOMIC DNA]</scope>
</reference>
<comment type="caution">
    <text evidence="1">The sequence shown here is derived from an EMBL/GenBank/DDBJ whole genome shotgun (WGS) entry which is preliminary data.</text>
</comment>
<dbReference type="SUPFAM" id="SSF53474">
    <property type="entry name" value="alpha/beta-Hydrolases"/>
    <property type="match status" value="1"/>
</dbReference>
<evidence type="ECO:0000313" key="2">
    <source>
        <dbReference type="Proteomes" id="UP000229894"/>
    </source>
</evidence>
<gene>
    <name evidence="1" type="ORF">COS49_01910</name>
</gene>
<evidence type="ECO:0008006" key="3">
    <source>
        <dbReference type="Google" id="ProtNLM"/>
    </source>
</evidence>
<proteinExistence type="predicted"/>